<dbReference type="GO" id="GO:0003676">
    <property type="term" value="F:nucleic acid binding"/>
    <property type="evidence" value="ECO:0007669"/>
    <property type="project" value="InterPro"/>
</dbReference>
<reference evidence="9 10" key="1">
    <citation type="journal article" date="2012" name="PLoS Pathog.">
        <title>Diverse lifestyles and strategies of plant pathogenesis encoded in the genomes of eighteen Dothideomycetes fungi.</title>
        <authorList>
            <person name="Ohm R.A."/>
            <person name="Feau N."/>
            <person name="Henrissat B."/>
            <person name="Schoch C.L."/>
            <person name="Horwitz B.A."/>
            <person name="Barry K.W."/>
            <person name="Condon B.J."/>
            <person name="Copeland A.C."/>
            <person name="Dhillon B."/>
            <person name="Glaser F."/>
            <person name="Hesse C.N."/>
            <person name="Kosti I."/>
            <person name="LaButti K."/>
            <person name="Lindquist E.A."/>
            <person name="Lucas S."/>
            <person name="Salamov A.A."/>
            <person name="Bradshaw R.E."/>
            <person name="Ciuffetti L."/>
            <person name="Hamelin R.C."/>
            <person name="Kema G.H.J."/>
            <person name="Lawrence C."/>
            <person name="Scott J.A."/>
            <person name="Spatafora J.W."/>
            <person name="Turgeon B.G."/>
            <person name="de Wit P.J.G.M."/>
            <person name="Zhong S."/>
            <person name="Goodwin S.B."/>
            <person name="Grigoriev I.V."/>
        </authorList>
    </citation>
    <scope>NUCLEOTIDE SEQUENCE [LARGE SCALE GENOMIC DNA]</scope>
    <source>
        <strain evidence="9 10">UAMH 10762</strain>
    </source>
</reference>
<dbReference type="SUPFAM" id="SSF53098">
    <property type="entry name" value="Ribonuclease H-like"/>
    <property type="match status" value="1"/>
</dbReference>
<dbReference type="HOGENOM" id="CLU_030894_4_2_1"/>
<dbReference type="InterPro" id="IPR050092">
    <property type="entry name" value="RNase_H"/>
</dbReference>
<dbReference type="Proteomes" id="UP000011761">
    <property type="component" value="Unassembled WGS sequence"/>
</dbReference>
<sequence>TVIIAVDGACRNNGRPNAESGVGIFFHEDNYQWNEVVKLETDNHTSQRAELYAGLYALRAARSLRRLNTSRTGKHRRPGPMRSLRRVVIKADSEYLVKGMTVWIEKWRANGFINARGLPVVNEDLFRELDDLVQQLNDRSVEVQFWQVPRAQNEPADCLANAALD</sequence>
<evidence type="ECO:0000313" key="9">
    <source>
        <dbReference type="EMBL" id="EMC99351.1"/>
    </source>
</evidence>
<keyword evidence="10" id="KW-1185">Reference proteome</keyword>
<dbReference type="RefSeq" id="XP_007673652.1">
    <property type="nucleotide sequence ID" value="XM_007675462.1"/>
</dbReference>
<gene>
    <name evidence="9" type="ORF">BAUCODRAFT_45711</name>
</gene>
<dbReference type="GO" id="GO:0043137">
    <property type="term" value="P:DNA replication, removal of RNA primer"/>
    <property type="evidence" value="ECO:0007669"/>
    <property type="project" value="TreeGrafter"/>
</dbReference>
<dbReference type="STRING" id="717646.M2MR86"/>
<organism evidence="9 10">
    <name type="scientific">Baudoinia panamericana (strain UAMH 10762)</name>
    <name type="common">Angels' share fungus</name>
    <name type="synonym">Baudoinia compniacensis (strain UAMH 10762)</name>
    <dbReference type="NCBI Taxonomy" id="717646"/>
    <lineage>
        <taxon>Eukaryota</taxon>
        <taxon>Fungi</taxon>
        <taxon>Dikarya</taxon>
        <taxon>Ascomycota</taxon>
        <taxon>Pezizomycotina</taxon>
        <taxon>Dothideomycetes</taxon>
        <taxon>Dothideomycetidae</taxon>
        <taxon>Mycosphaerellales</taxon>
        <taxon>Teratosphaeriaceae</taxon>
        <taxon>Baudoinia</taxon>
    </lineage>
</organism>
<protein>
    <recommendedName>
        <fullName evidence="3">ribonuclease H</fullName>
        <ecNumber evidence="3">3.1.26.4</ecNumber>
    </recommendedName>
</protein>
<dbReference type="GO" id="GO:0004523">
    <property type="term" value="F:RNA-DNA hybrid ribonuclease activity"/>
    <property type="evidence" value="ECO:0007669"/>
    <property type="project" value="UniProtKB-EC"/>
</dbReference>
<evidence type="ECO:0000256" key="4">
    <source>
        <dbReference type="ARBA" id="ARBA00022722"/>
    </source>
</evidence>
<evidence type="ECO:0000256" key="7">
    <source>
        <dbReference type="ARBA" id="ARBA00022801"/>
    </source>
</evidence>
<dbReference type="PROSITE" id="PS50879">
    <property type="entry name" value="RNASE_H_1"/>
    <property type="match status" value="1"/>
</dbReference>
<keyword evidence="5" id="KW-0479">Metal-binding</keyword>
<dbReference type="eggNOG" id="KOG3752">
    <property type="taxonomic scope" value="Eukaryota"/>
</dbReference>
<evidence type="ECO:0000256" key="2">
    <source>
        <dbReference type="ARBA" id="ARBA00005300"/>
    </source>
</evidence>
<evidence type="ECO:0000256" key="3">
    <source>
        <dbReference type="ARBA" id="ARBA00012180"/>
    </source>
</evidence>
<comment type="similarity">
    <text evidence="2">Belongs to the RNase H family.</text>
</comment>
<proteinExistence type="inferred from homology"/>
<dbReference type="AlphaFoldDB" id="M2MR86"/>
<dbReference type="KEGG" id="bcom:BAUCODRAFT_45711"/>
<accession>M2MR86</accession>
<dbReference type="Pfam" id="PF00075">
    <property type="entry name" value="RNase_H"/>
    <property type="match status" value="1"/>
</dbReference>
<evidence type="ECO:0000256" key="1">
    <source>
        <dbReference type="ARBA" id="ARBA00000077"/>
    </source>
</evidence>
<dbReference type="InterPro" id="IPR002156">
    <property type="entry name" value="RNaseH_domain"/>
</dbReference>
<keyword evidence="6" id="KW-0255">Endonuclease</keyword>
<dbReference type="InterPro" id="IPR012337">
    <property type="entry name" value="RNaseH-like_sf"/>
</dbReference>
<keyword evidence="4" id="KW-0540">Nuclease</keyword>
<feature type="domain" description="RNase H type-1" evidence="8">
    <location>
        <begin position="1"/>
        <end position="165"/>
    </location>
</feature>
<dbReference type="PANTHER" id="PTHR10642">
    <property type="entry name" value="RIBONUCLEASE H1"/>
    <property type="match status" value="1"/>
</dbReference>
<dbReference type="CDD" id="cd13934">
    <property type="entry name" value="RNase_H_Dikarya_like"/>
    <property type="match status" value="1"/>
</dbReference>
<dbReference type="Gene3D" id="3.30.420.10">
    <property type="entry name" value="Ribonuclease H-like superfamily/Ribonuclease H"/>
    <property type="match status" value="1"/>
</dbReference>
<comment type="catalytic activity">
    <reaction evidence="1">
        <text>Endonucleolytic cleavage to 5'-phosphomonoester.</text>
        <dbReference type="EC" id="3.1.26.4"/>
    </reaction>
</comment>
<dbReference type="OMA" id="NGWKTCK"/>
<dbReference type="OrthoDB" id="245563at2759"/>
<evidence type="ECO:0000256" key="5">
    <source>
        <dbReference type="ARBA" id="ARBA00022723"/>
    </source>
</evidence>
<feature type="non-terminal residue" evidence="9">
    <location>
        <position position="1"/>
    </location>
</feature>
<evidence type="ECO:0000313" key="10">
    <source>
        <dbReference type="Proteomes" id="UP000011761"/>
    </source>
</evidence>
<feature type="non-terminal residue" evidence="9">
    <location>
        <position position="165"/>
    </location>
</feature>
<dbReference type="InterPro" id="IPR036397">
    <property type="entry name" value="RNaseH_sf"/>
</dbReference>
<keyword evidence="7" id="KW-0378">Hydrolase</keyword>
<evidence type="ECO:0000259" key="8">
    <source>
        <dbReference type="PROSITE" id="PS50879"/>
    </source>
</evidence>
<dbReference type="EMBL" id="KB445552">
    <property type="protein sequence ID" value="EMC99351.1"/>
    <property type="molecule type" value="Genomic_DNA"/>
</dbReference>
<evidence type="ECO:0000256" key="6">
    <source>
        <dbReference type="ARBA" id="ARBA00022759"/>
    </source>
</evidence>
<dbReference type="GO" id="GO:0046872">
    <property type="term" value="F:metal ion binding"/>
    <property type="evidence" value="ECO:0007669"/>
    <property type="project" value="UniProtKB-KW"/>
</dbReference>
<dbReference type="EC" id="3.1.26.4" evidence="3"/>
<name>M2MR86_BAUPA</name>
<dbReference type="GeneID" id="19114521"/>
<dbReference type="PANTHER" id="PTHR10642:SF26">
    <property type="entry name" value="RIBONUCLEASE H1"/>
    <property type="match status" value="1"/>
</dbReference>